<feature type="region of interest" description="Disordered" evidence="4">
    <location>
        <begin position="1"/>
        <end position="20"/>
    </location>
</feature>
<evidence type="ECO:0000256" key="3">
    <source>
        <dbReference type="ARBA" id="ARBA00023163"/>
    </source>
</evidence>
<dbReference type="PANTHER" id="PTHR38465:SF2">
    <property type="entry name" value="HTH-TYPE TRANSCRIPTIONAL REGULATOR MMPR5"/>
    <property type="match status" value="1"/>
</dbReference>
<evidence type="ECO:0000256" key="4">
    <source>
        <dbReference type="SAM" id="MobiDB-lite"/>
    </source>
</evidence>
<organism evidence="6 7">
    <name type="scientific">Actinoalloteichus fjordicus</name>
    <dbReference type="NCBI Taxonomy" id="1612552"/>
    <lineage>
        <taxon>Bacteria</taxon>
        <taxon>Bacillati</taxon>
        <taxon>Actinomycetota</taxon>
        <taxon>Actinomycetes</taxon>
        <taxon>Pseudonocardiales</taxon>
        <taxon>Pseudonocardiaceae</taxon>
        <taxon>Actinoalloteichus</taxon>
    </lineage>
</organism>
<evidence type="ECO:0000256" key="1">
    <source>
        <dbReference type="ARBA" id="ARBA00023015"/>
    </source>
</evidence>
<feature type="compositionally biased region" description="Polar residues" evidence="4">
    <location>
        <begin position="1"/>
        <end position="11"/>
    </location>
</feature>
<name>A0AAC9PRL9_9PSEU</name>
<dbReference type="InterPro" id="IPR036390">
    <property type="entry name" value="WH_DNA-bd_sf"/>
</dbReference>
<dbReference type="InterPro" id="IPR052362">
    <property type="entry name" value="HTH-GbsR_regulator"/>
</dbReference>
<keyword evidence="2" id="KW-0238">DNA-binding</keyword>
<dbReference type="GO" id="GO:0003677">
    <property type="term" value="F:DNA binding"/>
    <property type="evidence" value="ECO:0007669"/>
    <property type="project" value="UniProtKB-KW"/>
</dbReference>
<dbReference type="GO" id="GO:0003700">
    <property type="term" value="F:DNA-binding transcription factor activity"/>
    <property type="evidence" value="ECO:0007669"/>
    <property type="project" value="InterPro"/>
</dbReference>
<dbReference type="KEGG" id="acad:UA74_12245"/>
<gene>
    <name evidence="6" type="ORF">UA74_12245</name>
</gene>
<accession>A0AAC9PRL9</accession>
<dbReference type="Gene3D" id="1.10.10.10">
    <property type="entry name" value="Winged helix-like DNA-binding domain superfamily/Winged helix DNA-binding domain"/>
    <property type="match status" value="1"/>
</dbReference>
<keyword evidence="3" id="KW-0804">Transcription</keyword>
<dbReference type="PANTHER" id="PTHR38465">
    <property type="entry name" value="HTH-TYPE TRANSCRIPTIONAL REGULATOR MJ1563-RELATED"/>
    <property type="match status" value="1"/>
</dbReference>
<keyword evidence="7" id="KW-1185">Reference proteome</keyword>
<protein>
    <recommendedName>
        <fullName evidence="5">HTH marR-type domain-containing protein</fullName>
    </recommendedName>
</protein>
<dbReference type="AlphaFoldDB" id="A0AAC9PRL9"/>
<evidence type="ECO:0000313" key="6">
    <source>
        <dbReference type="EMBL" id="APU14509.1"/>
    </source>
</evidence>
<dbReference type="RefSeq" id="WP_075764400.1">
    <property type="nucleotide sequence ID" value="NZ_CP016076.1"/>
</dbReference>
<feature type="domain" description="HTH marR-type" evidence="5">
    <location>
        <begin position="37"/>
        <end position="97"/>
    </location>
</feature>
<dbReference type="Pfam" id="PF12802">
    <property type="entry name" value="MarR_2"/>
    <property type="match status" value="1"/>
</dbReference>
<evidence type="ECO:0000256" key="2">
    <source>
        <dbReference type="ARBA" id="ARBA00023125"/>
    </source>
</evidence>
<dbReference type="Proteomes" id="UP000185511">
    <property type="component" value="Chromosome"/>
</dbReference>
<dbReference type="InterPro" id="IPR000835">
    <property type="entry name" value="HTH_MarR-typ"/>
</dbReference>
<evidence type="ECO:0000259" key="5">
    <source>
        <dbReference type="Pfam" id="PF12802"/>
    </source>
</evidence>
<dbReference type="EMBL" id="CP016076">
    <property type="protein sequence ID" value="APU14509.1"/>
    <property type="molecule type" value="Genomic_DNA"/>
</dbReference>
<proteinExistence type="predicted"/>
<reference evidence="7" key="1">
    <citation type="submission" date="2016-06" db="EMBL/GenBank/DDBJ databases">
        <title>Complete genome sequence of Actinoalloteichus fjordicus DSM 46855 (=ADI127-17), type strain of the new species Actinoalloteichus fjordicus.</title>
        <authorList>
            <person name="Ruckert C."/>
            <person name="Nouioui I."/>
            <person name="Willmese J."/>
            <person name="van Wezel G."/>
            <person name="Klenk H.-P."/>
            <person name="Kalinowski J."/>
            <person name="Zotchev S.B."/>
        </authorList>
    </citation>
    <scope>NUCLEOTIDE SEQUENCE [LARGE SCALE GENOMIC DNA]</scope>
    <source>
        <strain evidence="7">ADI127-7</strain>
    </source>
</reference>
<dbReference type="Gene3D" id="1.10.287.160">
    <property type="entry name" value="HR1 repeat"/>
    <property type="match status" value="1"/>
</dbReference>
<evidence type="ECO:0000313" key="7">
    <source>
        <dbReference type="Proteomes" id="UP000185511"/>
    </source>
</evidence>
<keyword evidence="1" id="KW-0805">Transcription regulation</keyword>
<dbReference type="SUPFAM" id="SSF46785">
    <property type="entry name" value="Winged helix' DNA-binding domain"/>
    <property type="match status" value="1"/>
</dbReference>
<sequence length="176" mass="19788">MNQDTLHNTGPPQTPEERDPAEVARLLERLAIGFSSSGIPRMAARTFAAILIADDGRRTAAELAELLNAGAPAISGAVKHLTEIRMVIREREPGRRRDHYRIDDDMWGELLTRRSEWLLSWQEGARDGKKIMGPATPAGRRLAETEQFLTFIRAELPKLMRRWSEHLAALRKAEAG</sequence>
<dbReference type="InterPro" id="IPR036388">
    <property type="entry name" value="WH-like_DNA-bd_sf"/>
</dbReference>